<dbReference type="GO" id="GO:0006465">
    <property type="term" value="P:signal peptide processing"/>
    <property type="evidence" value="ECO:0000318"/>
    <property type="project" value="GO_Central"/>
</dbReference>
<dbReference type="GO" id="GO:0009535">
    <property type="term" value="C:chloroplast thylakoid membrane"/>
    <property type="evidence" value="ECO:0000318"/>
    <property type="project" value="GO_Central"/>
</dbReference>
<dbReference type="GeneID" id="112272926"/>
<dbReference type="AlphaFoldDB" id="A0A2K1IUN9"/>
<keyword evidence="10" id="KW-0809">Transit peptide</keyword>
<evidence type="ECO:0000256" key="1">
    <source>
        <dbReference type="ARBA" id="ARBA00000677"/>
    </source>
</evidence>
<dbReference type="PANTHER" id="PTHR43390:SF1">
    <property type="entry name" value="CHLOROPLAST PROCESSING PEPTIDASE"/>
    <property type="match status" value="1"/>
</dbReference>
<dbReference type="Gramene" id="Pp3c20_9240V3.2">
    <property type="protein sequence ID" value="Pp3c20_9240V3.2"/>
    <property type="gene ID" value="Pp3c20_9240"/>
</dbReference>
<feature type="compositionally biased region" description="Low complexity" evidence="13">
    <location>
        <begin position="111"/>
        <end position="124"/>
    </location>
</feature>
<feature type="domain" description="Peptidase S26" evidence="14">
    <location>
        <begin position="252"/>
        <end position="408"/>
    </location>
</feature>
<dbReference type="NCBIfam" id="TIGR02227">
    <property type="entry name" value="sigpep_I_bact"/>
    <property type="match status" value="1"/>
</dbReference>
<dbReference type="Gene3D" id="2.10.109.10">
    <property type="entry name" value="Umud Fragment, subunit A"/>
    <property type="match status" value="1"/>
</dbReference>
<reference evidence="16" key="3">
    <citation type="submission" date="2020-12" db="UniProtKB">
        <authorList>
            <consortium name="EnsemblPlants"/>
        </authorList>
    </citation>
    <scope>IDENTIFICATION</scope>
</reference>
<dbReference type="STRING" id="3218.A0A2K1IUN9"/>
<evidence type="ECO:0000313" key="17">
    <source>
        <dbReference type="Proteomes" id="UP000006727"/>
    </source>
</evidence>
<reference evidence="15 17" key="1">
    <citation type="journal article" date="2008" name="Science">
        <title>The Physcomitrella genome reveals evolutionary insights into the conquest of land by plants.</title>
        <authorList>
            <person name="Rensing S."/>
            <person name="Lang D."/>
            <person name="Zimmer A."/>
            <person name="Terry A."/>
            <person name="Salamov A."/>
            <person name="Shapiro H."/>
            <person name="Nishiyama T."/>
            <person name="Perroud P.-F."/>
            <person name="Lindquist E."/>
            <person name="Kamisugi Y."/>
            <person name="Tanahashi T."/>
            <person name="Sakakibara K."/>
            <person name="Fujita T."/>
            <person name="Oishi K."/>
            <person name="Shin-I T."/>
            <person name="Kuroki Y."/>
            <person name="Toyoda A."/>
            <person name="Suzuki Y."/>
            <person name="Hashimoto A."/>
            <person name="Yamaguchi K."/>
            <person name="Sugano A."/>
            <person name="Kohara Y."/>
            <person name="Fujiyama A."/>
            <person name="Anterola A."/>
            <person name="Aoki S."/>
            <person name="Ashton N."/>
            <person name="Barbazuk W.B."/>
            <person name="Barker E."/>
            <person name="Bennetzen J."/>
            <person name="Bezanilla M."/>
            <person name="Blankenship R."/>
            <person name="Cho S.H."/>
            <person name="Dutcher S."/>
            <person name="Estelle M."/>
            <person name="Fawcett J.A."/>
            <person name="Gundlach H."/>
            <person name="Hanada K."/>
            <person name="Heyl A."/>
            <person name="Hicks K.A."/>
            <person name="Hugh J."/>
            <person name="Lohr M."/>
            <person name="Mayer K."/>
            <person name="Melkozernov A."/>
            <person name="Murata T."/>
            <person name="Nelson D."/>
            <person name="Pils B."/>
            <person name="Prigge M."/>
            <person name="Reiss B."/>
            <person name="Renner T."/>
            <person name="Rombauts S."/>
            <person name="Rushton P."/>
            <person name="Sanderfoot A."/>
            <person name="Schween G."/>
            <person name="Shiu S.-H."/>
            <person name="Stueber K."/>
            <person name="Theodoulou F.L."/>
            <person name="Tu H."/>
            <person name="Van de Peer Y."/>
            <person name="Verrier P.J."/>
            <person name="Waters E."/>
            <person name="Wood A."/>
            <person name="Yang L."/>
            <person name="Cove D."/>
            <person name="Cuming A."/>
            <person name="Hasebe M."/>
            <person name="Lucas S."/>
            <person name="Mishler D.B."/>
            <person name="Reski R."/>
            <person name="Grigoriev I."/>
            <person name="Quatrano R.S."/>
            <person name="Boore J.L."/>
        </authorList>
    </citation>
    <scope>NUCLEOTIDE SEQUENCE [LARGE SCALE GENOMIC DNA]</scope>
    <source>
        <strain evidence="16 17">cv. Gransden 2004</strain>
    </source>
</reference>
<dbReference type="FunCoup" id="A0A2K1IUN9">
    <property type="interactions" value="1145"/>
</dbReference>
<dbReference type="OrthoDB" id="308440at2759"/>
<reference evidence="15 17" key="2">
    <citation type="journal article" date="2018" name="Plant J.">
        <title>The Physcomitrella patens chromosome-scale assembly reveals moss genome structure and evolution.</title>
        <authorList>
            <person name="Lang D."/>
            <person name="Ullrich K.K."/>
            <person name="Murat F."/>
            <person name="Fuchs J."/>
            <person name="Jenkins J."/>
            <person name="Haas F.B."/>
            <person name="Piednoel M."/>
            <person name="Gundlach H."/>
            <person name="Van Bel M."/>
            <person name="Meyberg R."/>
            <person name="Vives C."/>
            <person name="Morata J."/>
            <person name="Symeonidi A."/>
            <person name="Hiss M."/>
            <person name="Muchero W."/>
            <person name="Kamisugi Y."/>
            <person name="Saleh O."/>
            <person name="Blanc G."/>
            <person name="Decker E.L."/>
            <person name="van Gessel N."/>
            <person name="Grimwood J."/>
            <person name="Hayes R.D."/>
            <person name="Graham S.W."/>
            <person name="Gunter L.E."/>
            <person name="McDaniel S.F."/>
            <person name="Hoernstein S.N.W."/>
            <person name="Larsson A."/>
            <person name="Li F.W."/>
            <person name="Perroud P.F."/>
            <person name="Phillips J."/>
            <person name="Ranjan P."/>
            <person name="Rokshar D.S."/>
            <person name="Rothfels C.J."/>
            <person name="Schneider L."/>
            <person name="Shu S."/>
            <person name="Stevenson D.W."/>
            <person name="Thummler F."/>
            <person name="Tillich M."/>
            <person name="Villarreal Aguilar J.C."/>
            <person name="Widiez T."/>
            <person name="Wong G.K."/>
            <person name="Wymore A."/>
            <person name="Zhang Y."/>
            <person name="Zimmer A.D."/>
            <person name="Quatrano R.S."/>
            <person name="Mayer K.F.X."/>
            <person name="Goodstein D."/>
            <person name="Casacuberta J.M."/>
            <person name="Vandepoele K."/>
            <person name="Reski R."/>
            <person name="Cuming A.C."/>
            <person name="Tuskan G.A."/>
            <person name="Maumus F."/>
            <person name="Salse J."/>
            <person name="Schmutz J."/>
            <person name="Rensing S.A."/>
        </authorList>
    </citation>
    <scope>NUCLEOTIDE SEQUENCE [LARGE SCALE GENOMIC DNA]</scope>
    <source>
        <strain evidence="16 17">cv. Gransden 2004</strain>
    </source>
</reference>
<evidence type="ECO:0000259" key="14">
    <source>
        <dbReference type="Pfam" id="PF10502"/>
    </source>
</evidence>
<evidence type="ECO:0000256" key="13">
    <source>
        <dbReference type="SAM" id="MobiDB-lite"/>
    </source>
</evidence>
<dbReference type="PROSITE" id="PS00761">
    <property type="entry name" value="SPASE_I_3"/>
    <property type="match status" value="1"/>
</dbReference>
<feature type="region of interest" description="Disordered" evidence="13">
    <location>
        <begin position="196"/>
        <end position="215"/>
    </location>
</feature>
<evidence type="ECO:0000256" key="9">
    <source>
        <dbReference type="ARBA" id="ARBA00022801"/>
    </source>
</evidence>
<evidence type="ECO:0000256" key="4">
    <source>
        <dbReference type="ARBA" id="ARBA00009370"/>
    </source>
</evidence>
<dbReference type="Proteomes" id="UP000006727">
    <property type="component" value="Chromosome 20"/>
</dbReference>
<evidence type="ECO:0000256" key="11">
    <source>
        <dbReference type="ARBA" id="ARBA00023136"/>
    </source>
</evidence>
<comment type="subcellular location">
    <subcellularLocation>
        <location evidence="3">Membrane</location>
    </subcellularLocation>
    <subcellularLocation>
        <location evidence="2">Plastid</location>
        <location evidence="2">Chloroplast</location>
    </subcellularLocation>
</comment>
<keyword evidence="7" id="KW-0934">Plastid</keyword>
<dbReference type="EMBL" id="ABEU02000020">
    <property type="protein sequence ID" value="PNR32994.1"/>
    <property type="molecule type" value="Genomic_DNA"/>
</dbReference>
<dbReference type="InterPro" id="IPR019533">
    <property type="entry name" value="Peptidase_S26"/>
</dbReference>
<proteinExistence type="inferred from homology"/>
<feature type="region of interest" description="Disordered" evidence="13">
    <location>
        <begin position="111"/>
        <end position="139"/>
    </location>
</feature>
<dbReference type="InterPro" id="IPR036286">
    <property type="entry name" value="LexA/Signal_pep-like_sf"/>
</dbReference>
<feature type="active site" evidence="12">
    <location>
        <position position="328"/>
    </location>
</feature>
<organism evidence="15">
    <name type="scientific">Physcomitrium patens</name>
    <name type="common">Spreading-leaved earth moss</name>
    <name type="synonym">Physcomitrella patens</name>
    <dbReference type="NCBI Taxonomy" id="3218"/>
    <lineage>
        <taxon>Eukaryota</taxon>
        <taxon>Viridiplantae</taxon>
        <taxon>Streptophyta</taxon>
        <taxon>Embryophyta</taxon>
        <taxon>Bryophyta</taxon>
        <taxon>Bryophytina</taxon>
        <taxon>Bryopsida</taxon>
        <taxon>Funariidae</taxon>
        <taxon>Funariales</taxon>
        <taxon>Funariaceae</taxon>
        <taxon>Physcomitrium</taxon>
    </lineage>
</organism>
<dbReference type="Pfam" id="PF10502">
    <property type="entry name" value="Peptidase_S26"/>
    <property type="match status" value="1"/>
</dbReference>
<comment type="similarity">
    <text evidence="4">Belongs to the peptidase S26 family.</text>
</comment>
<protein>
    <recommendedName>
        <fullName evidence="5">signal peptidase I</fullName>
        <ecNumber evidence="5">3.4.21.89</ecNumber>
    </recommendedName>
</protein>
<evidence type="ECO:0000256" key="7">
    <source>
        <dbReference type="ARBA" id="ARBA00022640"/>
    </source>
</evidence>
<keyword evidence="9" id="KW-0378">Hydrolase</keyword>
<dbReference type="InterPro" id="IPR019758">
    <property type="entry name" value="Pept_S26A_signal_pept_1_CS"/>
</dbReference>
<keyword evidence="17" id="KW-1185">Reference proteome</keyword>
<dbReference type="PRINTS" id="PR00727">
    <property type="entry name" value="LEADERPTASE"/>
</dbReference>
<dbReference type="FunFam" id="2.10.109.10:FF:000012">
    <property type="entry name" value="Peptidase/ serine-type peptidase"/>
    <property type="match status" value="1"/>
</dbReference>
<evidence type="ECO:0000256" key="12">
    <source>
        <dbReference type="PIRSR" id="PIRSR600223-1"/>
    </source>
</evidence>
<dbReference type="EC" id="3.4.21.89" evidence="5"/>
<dbReference type="EnsemblPlants" id="Pp3c20_9240V3.1">
    <property type="protein sequence ID" value="Pp3c20_9240V3.1"/>
    <property type="gene ID" value="Pp3c20_9240"/>
</dbReference>
<evidence type="ECO:0000313" key="15">
    <source>
        <dbReference type="EMBL" id="PNR32994.1"/>
    </source>
</evidence>
<evidence type="ECO:0000256" key="6">
    <source>
        <dbReference type="ARBA" id="ARBA00022528"/>
    </source>
</evidence>
<dbReference type="InterPro" id="IPR019756">
    <property type="entry name" value="Pept_S26A_signal_pept_1_Ser-AS"/>
</dbReference>
<dbReference type="InterPro" id="IPR000223">
    <property type="entry name" value="Pept_S26A_signal_pept_1"/>
</dbReference>
<dbReference type="PaxDb" id="3218-PP1S9_440V6.1"/>
<dbReference type="Gramene" id="Pp3c20_9240V3.1">
    <property type="protein sequence ID" value="Pp3c20_9240V3.1"/>
    <property type="gene ID" value="Pp3c20_9240"/>
</dbReference>
<evidence type="ECO:0000313" key="16">
    <source>
        <dbReference type="EnsemblPlants" id="Pp3c20_9240V3.1"/>
    </source>
</evidence>
<dbReference type="SUPFAM" id="SSF51306">
    <property type="entry name" value="LexA/Signal peptidase"/>
    <property type="match status" value="1"/>
</dbReference>
<dbReference type="EnsemblPlants" id="Pp3c20_9240V3.2">
    <property type="protein sequence ID" value="Pp3c20_9240V3.2"/>
    <property type="gene ID" value="Pp3c20_9240"/>
</dbReference>
<evidence type="ECO:0000256" key="10">
    <source>
        <dbReference type="ARBA" id="ARBA00022946"/>
    </source>
</evidence>
<dbReference type="GO" id="GO:0009003">
    <property type="term" value="F:signal peptidase activity"/>
    <property type="evidence" value="ECO:0007669"/>
    <property type="project" value="UniProtKB-EC"/>
</dbReference>
<keyword evidence="11" id="KW-0472">Membrane</keyword>
<keyword evidence="8" id="KW-0645">Protease</keyword>
<dbReference type="CDD" id="cd06530">
    <property type="entry name" value="S26_SPase_I"/>
    <property type="match status" value="1"/>
</dbReference>
<dbReference type="PROSITE" id="PS00501">
    <property type="entry name" value="SPASE_I_1"/>
    <property type="match status" value="1"/>
</dbReference>
<dbReference type="GO" id="GO:0010027">
    <property type="term" value="P:thylakoid membrane organization"/>
    <property type="evidence" value="ECO:0000318"/>
    <property type="project" value="GO_Central"/>
</dbReference>
<dbReference type="PANTHER" id="PTHR43390">
    <property type="entry name" value="SIGNAL PEPTIDASE I"/>
    <property type="match status" value="1"/>
</dbReference>
<dbReference type="RefSeq" id="XP_024356881.1">
    <property type="nucleotide sequence ID" value="XM_024501113.2"/>
</dbReference>
<evidence type="ECO:0000256" key="3">
    <source>
        <dbReference type="ARBA" id="ARBA00004370"/>
    </source>
</evidence>
<keyword evidence="6" id="KW-0150">Chloroplast</keyword>
<dbReference type="KEGG" id="ppp:112272926"/>
<evidence type="ECO:0000256" key="2">
    <source>
        <dbReference type="ARBA" id="ARBA00004229"/>
    </source>
</evidence>
<name>A0A2K1IUN9_PHYPA</name>
<gene>
    <name evidence="16" type="primary">LOC112272926</name>
    <name evidence="15" type="ORF">PHYPA_024937</name>
</gene>
<feature type="active site" evidence="12">
    <location>
        <position position="278"/>
    </location>
</feature>
<accession>A0A2K1IUN9</accession>
<comment type="catalytic activity">
    <reaction evidence="1">
        <text>Cleavage of hydrophobic, N-terminal signal or leader sequences from secreted and periplasmic proteins.</text>
        <dbReference type="EC" id="3.4.21.89"/>
    </reaction>
</comment>
<evidence type="ECO:0000256" key="8">
    <source>
        <dbReference type="ARBA" id="ARBA00022670"/>
    </source>
</evidence>
<sequence length="439" mass="48348">MAFEMMYTCTTLVGRQPRECSVRGFFAAVRIKNLCSRGDFDVDRGGTRCAYSPLKESFTHGACSASPTTPTEMFSLGPEFRKYVAPTHAVSSTQRNCYKKIAACVAGFTSSSSAPASNTSAPLSQSRGNQFLAPSPPTSSTRSLFSSAAFSNSMGADGSRKALMSTFSKCSFVEGMKHLPCSSFFQYPWSSGTSAARSSQVHEPENASVKSVSSIEVPENSVDTTTAVDETEQNEKSSWLPKWFNLTAEDGRTIIMTFTVSLLFRWFVAEPRFIPSLSMYPTFDIGDRIIAEKVSYFFRKPSLNDIVIFKAPKILQEKGFSAGQVFIKRVVAMAGDLVQVINGQLVVNGFIRTEDFTAEPLAYDMAPIKIPEDHVFVMGDNRNNSYDSHVWGPLPTKDILGRSVLRYWPPERLGSTVFDTTDLLKSSLPLLQSKETTIS</sequence>
<evidence type="ECO:0000256" key="5">
    <source>
        <dbReference type="ARBA" id="ARBA00013208"/>
    </source>
</evidence>
<dbReference type="GO" id="GO:0004252">
    <property type="term" value="F:serine-type endopeptidase activity"/>
    <property type="evidence" value="ECO:0000318"/>
    <property type="project" value="GO_Central"/>
</dbReference>